<comment type="caution">
    <text evidence="2">The sequence shown here is derived from an EMBL/GenBank/DDBJ whole genome shotgun (WGS) entry which is preliminary data.</text>
</comment>
<dbReference type="AlphaFoldDB" id="A0A8S9L1S8"/>
<protein>
    <recommendedName>
        <fullName evidence="4">Secreted protein</fullName>
    </recommendedName>
</protein>
<evidence type="ECO:0008006" key="4">
    <source>
        <dbReference type="Google" id="ProtNLM"/>
    </source>
</evidence>
<feature type="signal peptide" evidence="1">
    <location>
        <begin position="1"/>
        <end position="15"/>
    </location>
</feature>
<keyword evidence="1" id="KW-0732">Signal</keyword>
<organism evidence="2 3">
    <name type="scientific">Brassica cretica</name>
    <name type="common">Mustard</name>
    <dbReference type="NCBI Taxonomy" id="69181"/>
    <lineage>
        <taxon>Eukaryota</taxon>
        <taxon>Viridiplantae</taxon>
        <taxon>Streptophyta</taxon>
        <taxon>Embryophyta</taxon>
        <taxon>Tracheophyta</taxon>
        <taxon>Spermatophyta</taxon>
        <taxon>Magnoliopsida</taxon>
        <taxon>eudicotyledons</taxon>
        <taxon>Gunneridae</taxon>
        <taxon>Pentapetalae</taxon>
        <taxon>rosids</taxon>
        <taxon>malvids</taxon>
        <taxon>Brassicales</taxon>
        <taxon>Brassicaceae</taxon>
        <taxon>Brassiceae</taxon>
        <taxon>Brassica</taxon>
    </lineage>
</organism>
<dbReference type="EMBL" id="QGKW02000717">
    <property type="protein sequence ID" value="KAF2599426.1"/>
    <property type="molecule type" value="Genomic_DNA"/>
</dbReference>
<name>A0A8S9L1S8_BRACR</name>
<proteinExistence type="predicted"/>
<sequence length="59" mass="6780">MLVFFFAVSYSCLDAQCHEVSVEEAQCHEVSVKFSVRKTCSLVRKFMSRVVINKCSSVW</sequence>
<gene>
    <name evidence="2" type="ORF">F2Q68_00007410</name>
</gene>
<evidence type="ECO:0000313" key="3">
    <source>
        <dbReference type="Proteomes" id="UP000712281"/>
    </source>
</evidence>
<reference evidence="2" key="1">
    <citation type="submission" date="2019-12" db="EMBL/GenBank/DDBJ databases">
        <title>Genome sequencing and annotation of Brassica cretica.</title>
        <authorList>
            <person name="Studholme D.J."/>
            <person name="Sarris P.F."/>
        </authorList>
    </citation>
    <scope>NUCLEOTIDE SEQUENCE</scope>
    <source>
        <strain evidence="2">PFS-001/15</strain>
        <tissue evidence="2">Leaf</tissue>
    </source>
</reference>
<feature type="chain" id="PRO_5035829944" description="Secreted protein" evidence="1">
    <location>
        <begin position="16"/>
        <end position="59"/>
    </location>
</feature>
<accession>A0A8S9L1S8</accession>
<dbReference type="Proteomes" id="UP000712281">
    <property type="component" value="Unassembled WGS sequence"/>
</dbReference>
<evidence type="ECO:0000256" key="1">
    <source>
        <dbReference type="SAM" id="SignalP"/>
    </source>
</evidence>
<evidence type="ECO:0000313" key="2">
    <source>
        <dbReference type="EMBL" id="KAF2599426.1"/>
    </source>
</evidence>